<dbReference type="PANTHER" id="PTHR37984">
    <property type="entry name" value="PROTEIN CBG26694"/>
    <property type="match status" value="1"/>
</dbReference>
<protein>
    <submittedName>
        <fullName evidence="3">Retrotransposable element Tf2</fullName>
    </submittedName>
</protein>
<sequence length="295" mass="34413">MLLAESKACQEYINTELKDNKIQQSTSPVATLAFFVKKSDSDQFPIPRQDDLLEKLKKAKIFSKLDLQWGFNNVCIKEGNEWKTAFQTKEGLFEYRVMPFGLKNAPAMFQWFMNELFANVLDDYVVVYIDDILIYSNNPEDHLFCKESKCKFWVDSVVYIGIVITLEGVSMEKEKVEAIQQWKFINKFSEIAKPLTNMTKKGKEWIWTTWEDTTFWDMKNAVCLAPVLQHLRKGKPYYLETDASRVAMGVILSQHQEDGYLHLVAFLLKSFNEAQANYDTHNKELCTIITAFKQW</sequence>
<evidence type="ECO:0000313" key="3">
    <source>
        <dbReference type="EMBL" id="KAB5587487.1"/>
    </source>
</evidence>
<dbReference type="InterPro" id="IPR043128">
    <property type="entry name" value="Rev_trsase/Diguanyl_cyclase"/>
</dbReference>
<dbReference type="InterPro" id="IPR000477">
    <property type="entry name" value="RT_dom"/>
</dbReference>
<gene>
    <name evidence="3" type="ORF">CTheo_9074</name>
</gene>
<dbReference type="Pfam" id="PF00078">
    <property type="entry name" value="RVT_1"/>
    <property type="match status" value="1"/>
</dbReference>
<comment type="caution">
    <text evidence="3">The sequence shown here is derived from an EMBL/GenBank/DDBJ whole genome shotgun (WGS) entry which is preliminary data.</text>
</comment>
<dbReference type="Gene3D" id="3.10.10.10">
    <property type="entry name" value="HIV Type 1 Reverse Transcriptase, subunit A, domain 1"/>
    <property type="match status" value="1"/>
</dbReference>
<evidence type="ECO:0000259" key="2">
    <source>
        <dbReference type="PROSITE" id="PS50878"/>
    </source>
</evidence>
<dbReference type="GO" id="GO:0003824">
    <property type="term" value="F:catalytic activity"/>
    <property type="evidence" value="ECO:0007669"/>
    <property type="project" value="UniProtKB-KW"/>
</dbReference>
<evidence type="ECO:0000256" key="1">
    <source>
        <dbReference type="ARBA" id="ARBA00023268"/>
    </source>
</evidence>
<reference evidence="3 4" key="1">
    <citation type="journal article" date="2019" name="Fungal Biol. Biotechnol.">
        <title>Draft genome sequence of fastidious pathogen Ceratobasidium theobromae, which causes vascular-streak dieback in Theobroma cacao.</title>
        <authorList>
            <person name="Ali S.S."/>
            <person name="Asman A."/>
            <person name="Shao J."/>
            <person name="Firmansyah A.P."/>
            <person name="Susilo A.W."/>
            <person name="Rosmana A."/>
            <person name="McMahon P."/>
            <person name="Junaid M."/>
            <person name="Guest D."/>
            <person name="Kheng T.Y."/>
            <person name="Meinhardt L.W."/>
            <person name="Bailey B.A."/>
        </authorList>
    </citation>
    <scope>NUCLEOTIDE SEQUENCE [LARGE SCALE GENOMIC DNA]</scope>
    <source>
        <strain evidence="3 4">CT2</strain>
    </source>
</reference>
<dbReference type="Gene3D" id="3.30.70.270">
    <property type="match status" value="2"/>
</dbReference>
<dbReference type="OrthoDB" id="3250101at2759"/>
<dbReference type="SUPFAM" id="SSF56672">
    <property type="entry name" value="DNA/RNA polymerases"/>
    <property type="match status" value="1"/>
</dbReference>
<dbReference type="Proteomes" id="UP000383932">
    <property type="component" value="Unassembled WGS sequence"/>
</dbReference>
<name>A0A5N5Q7W8_9AGAM</name>
<dbReference type="AlphaFoldDB" id="A0A5N5Q7W8"/>
<keyword evidence="1" id="KW-0511">Multifunctional enzyme</keyword>
<dbReference type="InterPro" id="IPR043502">
    <property type="entry name" value="DNA/RNA_pol_sf"/>
</dbReference>
<dbReference type="EMBL" id="SSOP01001050">
    <property type="protein sequence ID" value="KAB5587487.1"/>
    <property type="molecule type" value="Genomic_DNA"/>
</dbReference>
<proteinExistence type="predicted"/>
<dbReference type="PANTHER" id="PTHR37984:SF5">
    <property type="entry name" value="PROTEIN NYNRIN-LIKE"/>
    <property type="match status" value="1"/>
</dbReference>
<dbReference type="InterPro" id="IPR041577">
    <property type="entry name" value="RT_RNaseH_2"/>
</dbReference>
<dbReference type="Pfam" id="PF17919">
    <property type="entry name" value="RT_RNaseH_2"/>
    <property type="match status" value="1"/>
</dbReference>
<accession>A0A5N5Q7W8</accession>
<keyword evidence="4" id="KW-1185">Reference proteome</keyword>
<organism evidence="3 4">
    <name type="scientific">Ceratobasidium theobromae</name>
    <dbReference type="NCBI Taxonomy" id="1582974"/>
    <lineage>
        <taxon>Eukaryota</taxon>
        <taxon>Fungi</taxon>
        <taxon>Dikarya</taxon>
        <taxon>Basidiomycota</taxon>
        <taxon>Agaricomycotina</taxon>
        <taxon>Agaricomycetes</taxon>
        <taxon>Cantharellales</taxon>
        <taxon>Ceratobasidiaceae</taxon>
        <taxon>Ceratobasidium</taxon>
    </lineage>
</organism>
<dbReference type="InterPro" id="IPR050951">
    <property type="entry name" value="Retrovirus_Pol_polyprotein"/>
</dbReference>
<dbReference type="PROSITE" id="PS50878">
    <property type="entry name" value="RT_POL"/>
    <property type="match status" value="1"/>
</dbReference>
<feature type="domain" description="Reverse transcriptase" evidence="2">
    <location>
        <begin position="1"/>
        <end position="187"/>
    </location>
</feature>
<evidence type="ECO:0000313" key="4">
    <source>
        <dbReference type="Proteomes" id="UP000383932"/>
    </source>
</evidence>
<dbReference type="CDD" id="cd01647">
    <property type="entry name" value="RT_LTR"/>
    <property type="match status" value="1"/>
</dbReference>